<sequence>VGDIWEIAPDGIRIACAPKVEFTYADNTFKADGVDYKVSVSGDSYSFTFSADNKTRVLLFATTSDVCLVSDPTDPDPTPADPYGCLRFRSPDSR</sequence>
<protein>
    <submittedName>
        <fullName evidence="2">Uncharacterized protein</fullName>
    </submittedName>
</protein>
<dbReference type="AlphaFoldDB" id="A0A5J4Q4Q2"/>
<proteinExistence type="predicted"/>
<accession>A0A5J4Q4Q2</accession>
<comment type="caution">
    <text evidence="2">The sequence shown here is derived from an EMBL/GenBank/DDBJ whole genome shotgun (WGS) entry which is preliminary data.</text>
</comment>
<reference evidence="2" key="1">
    <citation type="submission" date="2019-03" db="EMBL/GenBank/DDBJ databases">
        <title>Single cell metagenomics reveals metabolic interactions within the superorganism composed of flagellate Streblomastix strix and complex community of Bacteroidetes bacteria on its surface.</title>
        <authorList>
            <person name="Treitli S.C."/>
            <person name="Kolisko M."/>
            <person name="Husnik F."/>
            <person name="Keeling P."/>
            <person name="Hampl V."/>
        </authorList>
    </citation>
    <scope>NUCLEOTIDE SEQUENCE</scope>
    <source>
        <strain evidence="2">STM</strain>
    </source>
</reference>
<name>A0A5J4Q4Q2_9ZZZZ</name>
<feature type="region of interest" description="Disordered" evidence="1">
    <location>
        <begin position="71"/>
        <end position="94"/>
    </location>
</feature>
<organism evidence="2">
    <name type="scientific">termite gut metagenome</name>
    <dbReference type="NCBI Taxonomy" id="433724"/>
    <lineage>
        <taxon>unclassified sequences</taxon>
        <taxon>metagenomes</taxon>
        <taxon>organismal metagenomes</taxon>
    </lineage>
</organism>
<evidence type="ECO:0000313" key="2">
    <source>
        <dbReference type="EMBL" id="KAA6315653.1"/>
    </source>
</evidence>
<dbReference type="EMBL" id="SNRY01005169">
    <property type="protein sequence ID" value="KAA6315653.1"/>
    <property type="molecule type" value="Genomic_DNA"/>
</dbReference>
<evidence type="ECO:0000256" key="1">
    <source>
        <dbReference type="SAM" id="MobiDB-lite"/>
    </source>
</evidence>
<gene>
    <name evidence="2" type="ORF">EZS27_033918</name>
</gene>
<feature type="non-terminal residue" evidence="2">
    <location>
        <position position="1"/>
    </location>
</feature>